<dbReference type="GO" id="GO:0004984">
    <property type="term" value="F:olfactory receptor activity"/>
    <property type="evidence" value="ECO:0007669"/>
    <property type="project" value="InterPro"/>
</dbReference>
<keyword evidence="6 10" id="KW-1133">Transmembrane helix</keyword>
<evidence type="ECO:0000256" key="8">
    <source>
        <dbReference type="ARBA" id="ARBA00023170"/>
    </source>
</evidence>
<evidence type="ECO:0000256" key="7">
    <source>
        <dbReference type="ARBA" id="ARBA00023136"/>
    </source>
</evidence>
<dbReference type="EMBL" id="JALNTZ010000002">
    <property type="protein sequence ID" value="KAJ3663419.1"/>
    <property type="molecule type" value="Genomic_DNA"/>
</dbReference>
<evidence type="ECO:0000256" key="3">
    <source>
        <dbReference type="ARBA" id="ARBA00022606"/>
    </source>
</evidence>
<comment type="subcellular location">
    <subcellularLocation>
        <location evidence="1 10">Cell membrane</location>
        <topology evidence="1 10">Multi-pass membrane protein</topology>
    </subcellularLocation>
</comment>
<feature type="transmembrane region" description="Helical" evidence="10">
    <location>
        <begin position="196"/>
        <end position="213"/>
    </location>
</feature>
<evidence type="ECO:0000256" key="4">
    <source>
        <dbReference type="ARBA" id="ARBA00022692"/>
    </source>
</evidence>
<name>A0AA38J2H7_9CUCU</name>
<accession>A0AA38J2H7</accession>
<keyword evidence="8 10" id="KW-0675">Receptor</keyword>
<feature type="transmembrane region" description="Helical" evidence="10">
    <location>
        <begin position="67"/>
        <end position="88"/>
    </location>
</feature>
<comment type="similarity">
    <text evidence="10">Belongs to the insect chemoreceptor superfamily. Heteromeric odorant receptor channel (TC 1.A.69) family.</text>
</comment>
<keyword evidence="9 10" id="KW-0807">Transducer</keyword>
<organism evidence="11 12">
    <name type="scientific">Zophobas morio</name>
    <dbReference type="NCBI Taxonomy" id="2755281"/>
    <lineage>
        <taxon>Eukaryota</taxon>
        <taxon>Metazoa</taxon>
        <taxon>Ecdysozoa</taxon>
        <taxon>Arthropoda</taxon>
        <taxon>Hexapoda</taxon>
        <taxon>Insecta</taxon>
        <taxon>Pterygota</taxon>
        <taxon>Neoptera</taxon>
        <taxon>Endopterygota</taxon>
        <taxon>Coleoptera</taxon>
        <taxon>Polyphaga</taxon>
        <taxon>Cucujiformia</taxon>
        <taxon>Tenebrionidae</taxon>
        <taxon>Zophobas</taxon>
    </lineage>
</organism>
<dbReference type="GO" id="GO:0005886">
    <property type="term" value="C:plasma membrane"/>
    <property type="evidence" value="ECO:0007669"/>
    <property type="project" value="UniProtKB-SubCell"/>
</dbReference>
<evidence type="ECO:0000256" key="10">
    <source>
        <dbReference type="RuleBase" id="RU351113"/>
    </source>
</evidence>
<evidence type="ECO:0000313" key="11">
    <source>
        <dbReference type="EMBL" id="KAJ3663419.1"/>
    </source>
</evidence>
<feature type="transmembrane region" description="Helical" evidence="10">
    <location>
        <begin position="288"/>
        <end position="308"/>
    </location>
</feature>
<gene>
    <name evidence="11" type="ORF">Zmor_007682</name>
</gene>
<evidence type="ECO:0000256" key="6">
    <source>
        <dbReference type="ARBA" id="ARBA00022989"/>
    </source>
</evidence>
<evidence type="ECO:0000256" key="1">
    <source>
        <dbReference type="ARBA" id="ARBA00004651"/>
    </source>
</evidence>
<keyword evidence="3 10" id="KW-0716">Sensory transduction</keyword>
<keyword evidence="4 10" id="KW-0812">Transmembrane</keyword>
<evidence type="ECO:0000256" key="5">
    <source>
        <dbReference type="ARBA" id="ARBA00022725"/>
    </source>
</evidence>
<dbReference type="GO" id="GO:0005549">
    <property type="term" value="F:odorant binding"/>
    <property type="evidence" value="ECO:0007669"/>
    <property type="project" value="InterPro"/>
</dbReference>
<dbReference type="GO" id="GO:0007165">
    <property type="term" value="P:signal transduction"/>
    <property type="evidence" value="ECO:0007669"/>
    <property type="project" value="UniProtKB-KW"/>
</dbReference>
<keyword evidence="5 10" id="KW-0552">Olfaction</keyword>
<keyword evidence="12" id="KW-1185">Reference proteome</keyword>
<reference evidence="11" key="1">
    <citation type="journal article" date="2023" name="G3 (Bethesda)">
        <title>Whole genome assemblies of Zophobas morio and Tenebrio molitor.</title>
        <authorList>
            <person name="Kaur S."/>
            <person name="Stinson S.A."/>
            <person name="diCenzo G.C."/>
        </authorList>
    </citation>
    <scope>NUCLEOTIDE SEQUENCE</scope>
    <source>
        <strain evidence="11">QUZm001</strain>
    </source>
</reference>
<feature type="transmembrane region" description="Helical" evidence="10">
    <location>
        <begin position="123"/>
        <end position="145"/>
    </location>
</feature>
<keyword evidence="2" id="KW-1003">Cell membrane</keyword>
<evidence type="ECO:0000313" key="12">
    <source>
        <dbReference type="Proteomes" id="UP001168821"/>
    </source>
</evidence>
<dbReference type="Pfam" id="PF02949">
    <property type="entry name" value="7tm_6"/>
    <property type="match status" value="1"/>
</dbReference>
<protein>
    <recommendedName>
        <fullName evidence="10">Odorant receptor</fullName>
    </recommendedName>
</protein>
<comment type="caution">
    <text evidence="11">The sequence shown here is derived from an EMBL/GenBank/DDBJ whole genome shotgun (WGS) entry which is preliminary data.</text>
</comment>
<keyword evidence="7 10" id="KW-0472">Membrane</keyword>
<feature type="transmembrane region" description="Helical" evidence="10">
    <location>
        <begin position="35"/>
        <end position="61"/>
    </location>
</feature>
<feature type="transmembrane region" description="Helical" evidence="10">
    <location>
        <begin position="355"/>
        <end position="378"/>
    </location>
</feature>
<sequence length="388" mass="45219">MEKFDWHKRLQPLLFFFRIVGLWPKKQELYSYNLYTLYTALSFILFDVCHNLFQVVQMFLIPMDLEAVAGSLFIAVQAVAVIKVFAFIRQMKMIKELMLKLNDDIFQPRTHEQRVRVSAALQFWWRIYVGYQLTLACTVVLWSSFPLLDKSYKESRLPFVAWYPYDYTKSPLYEITYFYQSFSLAFLNVCNSNLDMFAVCLMICIGAQCDILCDNLKGLGHLEEEGGYNDFNSGFLDIIREHKEILIFVAKFNLFVDKILLAQFVTTASSLALCFFQLTLVPAFSSEFFSIVSLIISTTSQIFLYCWYGNEIDAKSSKITYSAFKSGWIGTSYEAQRALLIFSLRTQQQITIKTFNLFPLSLVTFMTIMRTAWSYFVVLRQVNVPEQN</sequence>
<dbReference type="Proteomes" id="UP001168821">
    <property type="component" value="Unassembled WGS sequence"/>
</dbReference>
<dbReference type="PANTHER" id="PTHR21137:SF35">
    <property type="entry name" value="ODORANT RECEPTOR 19A-RELATED"/>
    <property type="match status" value="1"/>
</dbReference>
<feature type="transmembrane region" description="Helical" evidence="10">
    <location>
        <begin position="259"/>
        <end position="282"/>
    </location>
</feature>
<evidence type="ECO:0000256" key="2">
    <source>
        <dbReference type="ARBA" id="ARBA00022475"/>
    </source>
</evidence>
<proteinExistence type="inferred from homology"/>
<dbReference type="PANTHER" id="PTHR21137">
    <property type="entry name" value="ODORANT RECEPTOR"/>
    <property type="match status" value="1"/>
</dbReference>
<evidence type="ECO:0000256" key="9">
    <source>
        <dbReference type="ARBA" id="ARBA00023224"/>
    </source>
</evidence>
<dbReference type="InterPro" id="IPR004117">
    <property type="entry name" value="7tm6_olfct_rcpt"/>
</dbReference>
<dbReference type="AlphaFoldDB" id="A0AA38J2H7"/>